<reference evidence="1" key="1">
    <citation type="submission" date="2018-02" db="EMBL/GenBank/DDBJ databases">
        <title>Rhizophora mucronata_Transcriptome.</title>
        <authorList>
            <person name="Meera S.P."/>
            <person name="Sreeshan A."/>
            <person name="Augustine A."/>
        </authorList>
    </citation>
    <scope>NUCLEOTIDE SEQUENCE</scope>
    <source>
        <tissue evidence="1">Leaf</tissue>
    </source>
</reference>
<dbReference type="EMBL" id="GGEC01073068">
    <property type="protein sequence ID" value="MBX53552.1"/>
    <property type="molecule type" value="Transcribed_RNA"/>
</dbReference>
<proteinExistence type="predicted"/>
<evidence type="ECO:0000313" key="1">
    <source>
        <dbReference type="EMBL" id="MBX53552.1"/>
    </source>
</evidence>
<accession>A0A2P2PFT9</accession>
<dbReference type="AlphaFoldDB" id="A0A2P2PFT9"/>
<organism evidence="1">
    <name type="scientific">Rhizophora mucronata</name>
    <name type="common">Asiatic mangrove</name>
    <dbReference type="NCBI Taxonomy" id="61149"/>
    <lineage>
        <taxon>Eukaryota</taxon>
        <taxon>Viridiplantae</taxon>
        <taxon>Streptophyta</taxon>
        <taxon>Embryophyta</taxon>
        <taxon>Tracheophyta</taxon>
        <taxon>Spermatophyta</taxon>
        <taxon>Magnoliopsida</taxon>
        <taxon>eudicotyledons</taxon>
        <taxon>Gunneridae</taxon>
        <taxon>Pentapetalae</taxon>
        <taxon>rosids</taxon>
        <taxon>fabids</taxon>
        <taxon>Malpighiales</taxon>
        <taxon>Rhizophoraceae</taxon>
        <taxon>Rhizophora</taxon>
    </lineage>
</organism>
<name>A0A2P2PFT9_RHIMU</name>
<protein>
    <submittedName>
        <fullName evidence="1">Uncharacterized protein</fullName>
    </submittedName>
</protein>
<sequence length="30" mass="3713">MYNLMRFVDMLIHDSSKFLAKLSFFLFCFF</sequence>